<evidence type="ECO:0000256" key="6">
    <source>
        <dbReference type="ARBA" id="ARBA00022723"/>
    </source>
</evidence>
<keyword evidence="5" id="KW-0949">S-adenosyl-L-methionine</keyword>
<protein>
    <submittedName>
        <fullName evidence="11">Histone-lysine n H3 lysine-36 specific</fullName>
    </submittedName>
</protein>
<evidence type="ECO:0000256" key="7">
    <source>
        <dbReference type="ARBA" id="ARBA00022833"/>
    </source>
</evidence>
<keyword evidence="6" id="KW-0479">Metal-binding</keyword>
<evidence type="ECO:0000256" key="1">
    <source>
        <dbReference type="ARBA" id="ARBA00004286"/>
    </source>
</evidence>
<dbReference type="PANTHER" id="PTHR46223">
    <property type="entry name" value="HISTONE-LYSINE N-METHYLTRANSFERASE SUV39H"/>
    <property type="match status" value="1"/>
</dbReference>
<feature type="domain" description="SET" evidence="10">
    <location>
        <begin position="388"/>
        <end position="498"/>
    </location>
</feature>
<dbReference type="GO" id="GO:0032259">
    <property type="term" value="P:methylation"/>
    <property type="evidence" value="ECO:0007669"/>
    <property type="project" value="UniProtKB-KW"/>
</dbReference>
<evidence type="ECO:0000256" key="2">
    <source>
        <dbReference type="ARBA" id="ARBA00022454"/>
    </source>
</evidence>
<dbReference type="InterPro" id="IPR001214">
    <property type="entry name" value="SET_dom"/>
</dbReference>
<evidence type="ECO:0000256" key="8">
    <source>
        <dbReference type="SAM" id="Coils"/>
    </source>
</evidence>
<accession>A0A8H5Y6C3</accession>
<dbReference type="SUPFAM" id="SSF82199">
    <property type="entry name" value="SET domain"/>
    <property type="match status" value="1"/>
</dbReference>
<dbReference type="EMBL" id="JAAQPF010000337">
    <property type="protein sequence ID" value="KAF5705931.1"/>
    <property type="molecule type" value="Genomic_DNA"/>
</dbReference>
<gene>
    <name evidence="11" type="ORF">FGLOB1_7704</name>
</gene>
<feature type="region of interest" description="Disordered" evidence="9">
    <location>
        <begin position="1"/>
        <end position="53"/>
    </location>
</feature>
<name>A0A8H5Y6C3_9HYPO</name>
<keyword evidence="7" id="KW-0862">Zinc</keyword>
<keyword evidence="4" id="KW-0808">Transferase</keyword>
<comment type="subcellular location">
    <subcellularLocation>
        <location evidence="1">Chromosome</location>
    </subcellularLocation>
</comment>
<evidence type="ECO:0000313" key="12">
    <source>
        <dbReference type="Proteomes" id="UP000532311"/>
    </source>
</evidence>
<keyword evidence="3" id="KW-0489">Methyltransferase</keyword>
<keyword evidence="12" id="KW-1185">Reference proteome</keyword>
<dbReference type="SMART" id="SM00317">
    <property type="entry name" value="SET"/>
    <property type="match status" value="1"/>
</dbReference>
<dbReference type="InterPro" id="IPR046341">
    <property type="entry name" value="SET_dom_sf"/>
</dbReference>
<evidence type="ECO:0000259" key="10">
    <source>
        <dbReference type="PROSITE" id="PS50280"/>
    </source>
</evidence>
<organism evidence="11 12">
    <name type="scientific">Fusarium globosum</name>
    <dbReference type="NCBI Taxonomy" id="78864"/>
    <lineage>
        <taxon>Eukaryota</taxon>
        <taxon>Fungi</taxon>
        <taxon>Dikarya</taxon>
        <taxon>Ascomycota</taxon>
        <taxon>Pezizomycotina</taxon>
        <taxon>Sordariomycetes</taxon>
        <taxon>Hypocreomycetidae</taxon>
        <taxon>Hypocreales</taxon>
        <taxon>Nectriaceae</taxon>
        <taxon>Fusarium</taxon>
        <taxon>Fusarium fujikuroi species complex</taxon>
    </lineage>
</organism>
<dbReference type="Pfam" id="PF00856">
    <property type="entry name" value="SET"/>
    <property type="match status" value="1"/>
</dbReference>
<dbReference type="GO" id="GO:0046872">
    <property type="term" value="F:metal ion binding"/>
    <property type="evidence" value="ECO:0007669"/>
    <property type="project" value="UniProtKB-KW"/>
</dbReference>
<keyword evidence="2" id="KW-0158">Chromosome</keyword>
<reference evidence="11 12" key="1">
    <citation type="submission" date="2020-05" db="EMBL/GenBank/DDBJ databases">
        <title>Identification and distribution of gene clusters putatively required for synthesis of sphingolipid metabolism inhibitors in phylogenetically diverse species of the filamentous fungus Fusarium.</title>
        <authorList>
            <person name="Kim H.-S."/>
            <person name="Busman M."/>
            <person name="Brown D.W."/>
            <person name="Divon H."/>
            <person name="Uhlig S."/>
            <person name="Proctor R.H."/>
        </authorList>
    </citation>
    <scope>NUCLEOTIDE SEQUENCE [LARGE SCALE GENOMIC DNA]</scope>
    <source>
        <strain evidence="11 12">NRRL 26131</strain>
    </source>
</reference>
<dbReference type="GO" id="GO:0008168">
    <property type="term" value="F:methyltransferase activity"/>
    <property type="evidence" value="ECO:0007669"/>
    <property type="project" value="UniProtKB-KW"/>
</dbReference>
<comment type="caution">
    <text evidence="11">The sequence shown here is derived from an EMBL/GenBank/DDBJ whole genome shotgun (WGS) entry which is preliminary data.</text>
</comment>
<evidence type="ECO:0000256" key="3">
    <source>
        <dbReference type="ARBA" id="ARBA00022603"/>
    </source>
</evidence>
<evidence type="ECO:0000256" key="4">
    <source>
        <dbReference type="ARBA" id="ARBA00022679"/>
    </source>
</evidence>
<dbReference type="PANTHER" id="PTHR46223:SF3">
    <property type="entry name" value="HISTONE-LYSINE N-METHYLTRANSFERASE SET-23"/>
    <property type="match status" value="1"/>
</dbReference>
<dbReference type="Gene3D" id="2.170.270.10">
    <property type="entry name" value="SET domain"/>
    <property type="match status" value="1"/>
</dbReference>
<dbReference type="AlphaFoldDB" id="A0A8H5Y6C3"/>
<dbReference type="Proteomes" id="UP000532311">
    <property type="component" value="Unassembled WGS sequence"/>
</dbReference>
<feature type="coiled-coil region" evidence="8">
    <location>
        <begin position="223"/>
        <end position="260"/>
    </location>
</feature>
<evidence type="ECO:0000313" key="11">
    <source>
        <dbReference type="EMBL" id="KAF5705931.1"/>
    </source>
</evidence>
<feature type="compositionally biased region" description="Basic and acidic residues" evidence="9">
    <location>
        <begin position="36"/>
        <end position="47"/>
    </location>
</feature>
<evidence type="ECO:0000256" key="9">
    <source>
        <dbReference type="SAM" id="MobiDB-lite"/>
    </source>
</evidence>
<evidence type="ECO:0000256" key="5">
    <source>
        <dbReference type="ARBA" id="ARBA00022691"/>
    </source>
</evidence>
<keyword evidence="8" id="KW-0175">Coiled coil</keyword>
<dbReference type="GO" id="GO:0005694">
    <property type="term" value="C:chromosome"/>
    <property type="evidence" value="ECO:0007669"/>
    <property type="project" value="UniProtKB-SubCell"/>
</dbReference>
<dbReference type="InterPro" id="IPR050973">
    <property type="entry name" value="H3K9_Histone-Lys_N-MTase"/>
</dbReference>
<feature type="region of interest" description="Disordered" evidence="9">
    <location>
        <begin position="290"/>
        <end position="310"/>
    </location>
</feature>
<dbReference type="PROSITE" id="PS50280">
    <property type="entry name" value="SET"/>
    <property type="match status" value="1"/>
</dbReference>
<sequence>MAPATRNKAFPRSIGTKDGTESLPIAQRPGPSGTKRQRDPADSDARIGQRQRTNAMQTIIYHRENPSDISHHRRQHPPAIVDLTKGDDDDNDGINRGNRHGIIQYHGNTPRIKTELLSTDGTDSIVITRVEDTEPVARDELVGSNGVEQQTSSRGLDPHSASLEAVVGVSCDNLQANTKQSAPESSPAAAFRIQQISVRTHTTEKSLDEVEEESAQRIEGLFKNDLEEARTNVEESKERLKQLKEDLDNERTKLAFHESLFQHYRNLISSAKPGGARNKAKVRGRKLLSIGQTATGSPASVQQPTGTASTAATSLITRNSQQSPVITHRTATVDKNMLSATGPTTLQSGATTDTVIRAIGSPNIDAAGNGSQMLAYHSNSLPSQGTHAPSECTRSWERITQTEYTGQVISTHELETRERKKDGYGIIEGHFNFEVKPRRRSEHLWLDSTYKGSIARFANHHCEPNCKVVEFLDGHGPRLFLESVRRINPGDAITISYGQIVPPAYFRVLIGLIYHDVPVCYCGKEICQWQLKPAVLDMKTWLEKVPVVWLKDRKSGESVPRTMDLYLPGVRRTINILDENCNPGNEEEALRIACGRMITELEALLAPIMGKNGS</sequence>
<proteinExistence type="predicted"/>